<dbReference type="HOGENOM" id="CLU_379487_0_0_1"/>
<evidence type="ECO:0000313" key="2">
    <source>
        <dbReference type="EMBL" id="EPE25557.1"/>
    </source>
</evidence>
<feature type="compositionally biased region" description="Polar residues" evidence="1">
    <location>
        <begin position="588"/>
        <end position="604"/>
    </location>
</feature>
<feature type="region of interest" description="Disordered" evidence="1">
    <location>
        <begin position="1"/>
        <end position="106"/>
    </location>
</feature>
<organism evidence="2 3">
    <name type="scientific">Glarea lozoyensis (strain ATCC 20868 / MF5171)</name>
    <dbReference type="NCBI Taxonomy" id="1116229"/>
    <lineage>
        <taxon>Eukaryota</taxon>
        <taxon>Fungi</taxon>
        <taxon>Dikarya</taxon>
        <taxon>Ascomycota</taxon>
        <taxon>Pezizomycotina</taxon>
        <taxon>Leotiomycetes</taxon>
        <taxon>Helotiales</taxon>
        <taxon>Helotiaceae</taxon>
        <taxon>Glarea</taxon>
    </lineage>
</organism>
<dbReference type="RefSeq" id="XP_008086876.1">
    <property type="nucleotide sequence ID" value="XM_008088685.1"/>
</dbReference>
<feature type="compositionally biased region" description="Polar residues" evidence="1">
    <location>
        <begin position="561"/>
        <end position="581"/>
    </location>
</feature>
<dbReference type="Proteomes" id="UP000016922">
    <property type="component" value="Unassembled WGS sequence"/>
</dbReference>
<dbReference type="AlphaFoldDB" id="S3CGA4"/>
<accession>S3CGA4</accession>
<dbReference type="OrthoDB" id="4590776at2759"/>
<feature type="region of interest" description="Disordered" evidence="1">
    <location>
        <begin position="525"/>
        <end position="619"/>
    </location>
</feature>
<evidence type="ECO:0000313" key="3">
    <source>
        <dbReference type="Proteomes" id="UP000016922"/>
    </source>
</evidence>
<feature type="region of interest" description="Disordered" evidence="1">
    <location>
        <begin position="363"/>
        <end position="382"/>
    </location>
</feature>
<keyword evidence="3" id="KW-1185">Reference proteome</keyword>
<dbReference type="KEGG" id="glz:GLAREA_01469"/>
<protein>
    <submittedName>
        <fullName evidence="2">Uncharacterized protein</fullName>
    </submittedName>
</protein>
<dbReference type="GeneID" id="19460527"/>
<feature type="region of interest" description="Disordered" evidence="1">
    <location>
        <begin position="142"/>
        <end position="170"/>
    </location>
</feature>
<feature type="region of interest" description="Disordered" evidence="1">
    <location>
        <begin position="394"/>
        <end position="423"/>
    </location>
</feature>
<feature type="compositionally biased region" description="Polar residues" evidence="1">
    <location>
        <begin position="541"/>
        <end position="551"/>
    </location>
</feature>
<gene>
    <name evidence="2" type="ORF">GLAREA_01469</name>
</gene>
<reference evidence="2 3" key="1">
    <citation type="journal article" date="2013" name="BMC Genomics">
        <title>Genomics-driven discovery of the pneumocandin biosynthetic gene cluster in the fungus Glarea lozoyensis.</title>
        <authorList>
            <person name="Chen L."/>
            <person name="Yue Q."/>
            <person name="Zhang X."/>
            <person name="Xiang M."/>
            <person name="Wang C."/>
            <person name="Li S."/>
            <person name="Che Y."/>
            <person name="Ortiz-Lopez F.J."/>
            <person name="Bills G.F."/>
            <person name="Liu X."/>
            <person name="An Z."/>
        </authorList>
    </citation>
    <scope>NUCLEOTIDE SEQUENCE [LARGE SCALE GENOMIC DNA]</scope>
    <source>
        <strain evidence="3">ATCC 20868 / MF5171</strain>
    </source>
</reference>
<feature type="compositionally biased region" description="Basic and acidic residues" evidence="1">
    <location>
        <begin position="43"/>
        <end position="93"/>
    </location>
</feature>
<feature type="region of interest" description="Disordered" evidence="1">
    <location>
        <begin position="240"/>
        <end position="267"/>
    </location>
</feature>
<dbReference type="STRING" id="1116229.S3CGA4"/>
<evidence type="ECO:0000256" key="1">
    <source>
        <dbReference type="SAM" id="MobiDB-lite"/>
    </source>
</evidence>
<dbReference type="InterPro" id="IPR018247">
    <property type="entry name" value="EF_Hand_1_Ca_BS"/>
</dbReference>
<dbReference type="PROSITE" id="PS00018">
    <property type="entry name" value="EF_HAND_1"/>
    <property type="match status" value="1"/>
</dbReference>
<proteinExistence type="predicted"/>
<dbReference type="EMBL" id="KE145371">
    <property type="protein sequence ID" value="EPE25557.1"/>
    <property type="molecule type" value="Genomic_DNA"/>
</dbReference>
<dbReference type="OMA" id="ECDMAND"/>
<dbReference type="eggNOG" id="ENOG502T4C8">
    <property type="taxonomic scope" value="Eukaryota"/>
</dbReference>
<name>S3CGA4_GLAL2</name>
<sequence length="730" mass="81185">MPAFQRTFNLIPANPSNVTAKPPMTSKAAKKAYLKANRGPRVSRAEQRRLEKEELEQQKREYEKERNAARAKLAREKKAAKLAEEKEERRKLGIPEPNRFVRASQPTISMFARQAGKRTWQQIEMDSLAEESEDTLGEELLPPMEKSVDQPPAKRVAVEQDSEDEFGCFPSMSQAGDLLEIINSSNASIPKRNTISKPSSSLVDHASQGSWAVPAIQEPALLRDEDEIVNAIDIKSRHDPLDSLRRKRGPLIQKPSMGPKKSQELPKRNAKQLFDENLISSQELLELVTTQVHSEAAEAEAKCDPVTGTPVLQHPPEFVVTEKSISPKDNGQGTGSTILARSQARGTPDKASLPLKHTVQKSPVISPRSRPMQTPSPTSRLPVDTAVCSKQAVTKPVTKQPVKSMPPPPVPAKSRKPIYLPNPSSLRLTHLRNLGKKNDRQAEILPPTATQLFLENNLDDFFPSPSQEARELLDDIEDFPSNTQIAKEISPIRSALCFKPSLEPIDDSFADLFSTQDFASSQELLEITTPSRPPPARSMSKRSFVTSTSARHSAVTRSRLPLQSSSGNAGHPGFTNNTSQSRGRHHNSSASKASSRATENTPRSLQIVYAPKPDVPSPRPKTIEYKHQKDVMVLHKPPPVPPKIPLDPKHKRRFFQEKEEDLVQAAIYESKKVECNRKAQEKVREAQQEVKRAAPAVTTRSGRTLQRVQSNVTDYDDDDFISSQDLLALC</sequence>